<dbReference type="EMBL" id="VDBS01000053">
    <property type="protein sequence ID" value="TNB56602.1"/>
    <property type="molecule type" value="Genomic_DNA"/>
</dbReference>
<organism evidence="1 2">
    <name type="scientific">Campylobacter helveticus</name>
    <dbReference type="NCBI Taxonomy" id="28898"/>
    <lineage>
        <taxon>Bacteria</taxon>
        <taxon>Pseudomonadati</taxon>
        <taxon>Campylobacterota</taxon>
        <taxon>Epsilonproteobacteria</taxon>
        <taxon>Campylobacterales</taxon>
        <taxon>Campylobacteraceae</taxon>
        <taxon>Campylobacter</taxon>
    </lineage>
</organism>
<evidence type="ECO:0000313" key="2">
    <source>
        <dbReference type="Proteomes" id="UP000306813"/>
    </source>
</evidence>
<sequence>MQLQKFSSLEEWYDIRIAVLEDRLYSINRFEEEELYENIDKKLSECLEFYNGYLSYINGVFSF</sequence>
<gene>
    <name evidence="1" type="ORF">FDW42_07215</name>
</gene>
<comment type="caution">
    <text evidence="1">The sequence shown here is derived from an EMBL/GenBank/DDBJ whole genome shotgun (WGS) entry which is preliminary data.</text>
</comment>
<accession>A0AAX2UHM5</accession>
<protein>
    <submittedName>
        <fullName evidence="1">Uncharacterized protein</fullName>
    </submittedName>
</protein>
<dbReference type="AlphaFoldDB" id="A0AAX2UHM5"/>
<proteinExistence type="predicted"/>
<dbReference type="Proteomes" id="UP000306813">
    <property type="component" value="Unassembled WGS sequence"/>
</dbReference>
<name>A0AAX2UHM5_9BACT</name>
<reference evidence="1 2" key="1">
    <citation type="submission" date="2019-05" db="EMBL/GenBank/DDBJ databases">
        <title>Draft genomes of eight strains of Campylobacter helveticus isolated from cats and a dog in New Zealand.</title>
        <authorList>
            <person name="Bojanic K."/>
            <person name="Midwinter A.C."/>
            <person name="Biggs P.J."/>
            <person name="Acke E."/>
            <person name="Cornelius A.J."/>
            <person name="Marshall J.C."/>
        </authorList>
    </citation>
    <scope>NUCLEOTIDE SEQUENCE [LARGE SCALE GENOMIC DNA]</scope>
    <source>
        <strain evidence="1 2">ACP123b</strain>
    </source>
</reference>
<dbReference type="RefSeq" id="WP_139026848.1">
    <property type="nucleotide sequence ID" value="NZ_VDBS01000053.1"/>
</dbReference>
<evidence type="ECO:0000313" key="1">
    <source>
        <dbReference type="EMBL" id="TNB56602.1"/>
    </source>
</evidence>